<organism evidence="1 2">
    <name type="scientific">Fimbriiglobus ruber</name>
    <dbReference type="NCBI Taxonomy" id="1908690"/>
    <lineage>
        <taxon>Bacteria</taxon>
        <taxon>Pseudomonadati</taxon>
        <taxon>Planctomycetota</taxon>
        <taxon>Planctomycetia</taxon>
        <taxon>Gemmatales</taxon>
        <taxon>Gemmataceae</taxon>
        <taxon>Fimbriiglobus</taxon>
    </lineage>
</organism>
<proteinExistence type="predicted"/>
<sequence>MTTRVETPQTHCRVGFARADITPPVGIYHRMWGAALHDRATGVHRPLTATALWLESDDHVGRQLVLGLDFCLLEPDEFALIRDHVARVAGIKPGEIQIAMSHTHGAAWLSRARSHLPGGDLIGPYLDQTLTTCGRIAADAAKSARAASIVYGRSRCSLAAHRDFHDATSGQVVCGFNPDGPADDTVLVARVTSDDGRPLGTIVNYACHPTTLAWENTLISPDYIGAMREVVEKQTGAPCLFLQGASGELGPREGFVGDPAVADRNGRQLGFAALSGLESLPAPGTRFEYAGPVVSGAILGTWKHRPVSPEFSDRSRVWQTTDLTAPLPYRLELPTAEASRAELARWEGEEATARAAGDTARVSECRARAEQMTRQLVRLAALPPGRAYPYRVAMARLGHAVWVFAPGELYQQFQITIRNRFPRFAVIVSTITNDWQPGYLPAVQAYGQGIYQDVIAAVGPGSLETLTETVCRAIAALASESKASA</sequence>
<evidence type="ECO:0000313" key="2">
    <source>
        <dbReference type="Proteomes" id="UP000214646"/>
    </source>
</evidence>
<protein>
    <submittedName>
        <fullName evidence="1">Alkaline ceramidase domain protein</fullName>
    </submittedName>
</protein>
<dbReference type="Proteomes" id="UP000214646">
    <property type="component" value="Unassembled WGS sequence"/>
</dbReference>
<dbReference type="RefSeq" id="WP_088260757.1">
    <property type="nucleotide sequence ID" value="NZ_NIDE01000020.1"/>
</dbReference>
<dbReference type="EMBL" id="NIDE01000020">
    <property type="protein sequence ID" value="OWK34481.1"/>
    <property type="molecule type" value="Genomic_DNA"/>
</dbReference>
<accession>A0A225CYQ5</accession>
<gene>
    <name evidence="1" type="ORF">FRUB_10452</name>
</gene>
<reference evidence="2" key="1">
    <citation type="submission" date="2017-06" db="EMBL/GenBank/DDBJ databases">
        <title>Genome analysis of Fimbriiglobus ruber SP5, the first member of the order Planctomycetales with confirmed chitinolytic capability.</title>
        <authorList>
            <person name="Ravin N.V."/>
            <person name="Rakitin A.L."/>
            <person name="Ivanova A.A."/>
            <person name="Beletsky A.V."/>
            <person name="Kulichevskaya I.S."/>
            <person name="Mardanov A.V."/>
            <person name="Dedysh S.N."/>
        </authorList>
    </citation>
    <scope>NUCLEOTIDE SEQUENCE [LARGE SCALE GENOMIC DNA]</scope>
    <source>
        <strain evidence="2">SP5</strain>
    </source>
</reference>
<evidence type="ECO:0000313" key="1">
    <source>
        <dbReference type="EMBL" id="OWK34481.1"/>
    </source>
</evidence>
<keyword evidence="2" id="KW-1185">Reference proteome</keyword>
<comment type="caution">
    <text evidence="1">The sequence shown here is derived from an EMBL/GenBank/DDBJ whole genome shotgun (WGS) entry which is preliminary data.</text>
</comment>
<dbReference type="AlphaFoldDB" id="A0A225CYQ5"/>
<dbReference type="OrthoDB" id="337762at2"/>
<name>A0A225CYQ5_9BACT</name>